<feature type="binding site" evidence="5">
    <location>
        <begin position="29"/>
        <end position="32"/>
    </location>
    <ligand>
        <name>substrate</name>
    </ligand>
</feature>
<comment type="caution">
    <text evidence="6">The sequence shown here is derived from an EMBL/GenBank/DDBJ whole genome shotgun (WGS) entry which is preliminary data.</text>
</comment>
<comment type="subunit">
    <text evidence="5">Homodimer.</text>
</comment>
<dbReference type="InterPro" id="IPR036424">
    <property type="entry name" value="UPP_synth-like_sf"/>
</dbReference>
<dbReference type="CDD" id="cd00475">
    <property type="entry name" value="Cis_IPPS"/>
    <property type="match status" value="1"/>
</dbReference>
<dbReference type="HAMAP" id="MF_01139">
    <property type="entry name" value="ISPT"/>
    <property type="match status" value="1"/>
</dbReference>
<feature type="binding site" evidence="5">
    <location>
        <begin position="199"/>
        <end position="201"/>
    </location>
    <ligand>
        <name>substrate</name>
    </ligand>
</feature>
<comment type="cofactor">
    <cofactor evidence="5">
        <name>Mg(2+)</name>
        <dbReference type="ChEBI" id="CHEBI:18420"/>
    </cofactor>
    <text evidence="5">Binds 2 magnesium ions per subunit.</text>
</comment>
<dbReference type="SUPFAM" id="SSF64005">
    <property type="entry name" value="Undecaprenyl diphosphate synthase"/>
    <property type="match status" value="1"/>
</dbReference>
<dbReference type="EC" id="2.5.1.-" evidence="5"/>
<dbReference type="Pfam" id="PF01255">
    <property type="entry name" value="Prenyltransf"/>
    <property type="match status" value="1"/>
</dbReference>
<dbReference type="InterPro" id="IPR018520">
    <property type="entry name" value="UPP_synth-like_CS"/>
</dbReference>
<dbReference type="GO" id="GO:0016740">
    <property type="term" value="F:transferase activity"/>
    <property type="evidence" value="ECO:0007669"/>
    <property type="project" value="UniProtKB-KW"/>
</dbReference>
<feature type="binding site" evidence="5">
    <location>
        <position position="81"/>
    </location>
    <ligand>
        <name>substrate</name>
    </ligand>
</feature>
<organism evidence="6 7">
    <name type="scientific">Streptomyces iconiensis</name>
    <dbReference type="NCBI Taxonomy" id="1384038"/>
    <lineage>
        <taxon>Bacteria</taxon>
        <taxon>Bacillati</taxon>
        <taxon>Actinomycetota</taxon>
        <taxon>Actinomycetes</taxon>
        <taxon>Kitasatosporales</taxon>
        <taxon>Streptomycetaceae</taxon>
        <taxon>Streptomyces</taxon>
    </lineage>
</organism>
<proteinExistence type="inferred from homology"/>
<feature type="binding site" evidence="5">
    <location>
        <position position="212"/>
    </location>
    <ligand>
        <name>Mg(2+)</name>
        <dbReference type="ChEBI" id="CHEBI:18420"/>
    </ligand>
</feature>
<dbReference type="PANTHER" id="PTHR10291">
    <property type="entry name" value="DEHYDRODOLICHYL DIPHOSPHATE SYNTHASE FAMILY MEMBER"/>
    <property type="match status" value="1"/>
</dbReference>
<feature type="active site" description="Proton acceptor" evidence="5">
    <location>
        <position position="77"/>
    </location>
</feature>
<dbReference type="InterPro" id="IPR001441">
    <property type="entry name" value="UPP_synth-like"/>
</dbReference>
<evidence type="ECO:0000256" key="4">
    <source>
        <dbReference type="ARBA" id="ARBA00038453"/>
    </source>
</evidence>
<evidence type="ECO:0000256" key="5">
    <source>
        <dbReference type="HAMAP-Rule" id="MF_01139"/>
    </source>
</evidence>
<feature type="binding site" evidence="5">
    <location>
        <position position="28"/>
    </location>
    <ligand>
        <name>Mg(2+)</name>
        <dbReference type="ChEBI" id="CHEBI:18420"/>
    </ligand>
</feature>
<dbReference type="EMBL" id="JANCPR020000026">
    <property type="protein sequence ID" value="MDJ1135142.1"/>
    <property type="molecule type" value="Genomic_DNA"/>
</dbReference>
<dbReference type="Proteomes" id="UP001214441">
    <property type="component" value="Unassembled WGS sequence"/>
</dbReference>
<feature type="binding site" evidence="5">
    <location>
        <position position="33"/>
    </location>
    <ligand>
        <name>substrate</name>
    </ligand>
</feature>
<evidence type="ECO:0000256" key="3">
    <source>
        <dbReference type="ARBA" id="ARBA00022842"/>
    </source>
</evidence>
<gene>
    <name evidence="6" type="primary">uppS</name>
    <name evidence="6" type="ORF">NMN56_024915</name>
</gene>
<dbReference type="NCBIfam" id="TIGR00055">
    <property type="entry name" value="uppS"/>
    <property type="match status" value="1"/>
</dbReference>
<comment type="caution">
    <text evidence="5">Lacks conserved residue(s) required for the propagation of feature annotation.</text>
</comment>
<dbReference type="PROSITE" id="PS01066">
    <property type="entry name" value="UPP_SYNTHASE"/>
    <property type="match status" value="1"/>
</dbReference>
<comment type="function">
    <text evidence="5">Catalyzes the condensation of isopentenyl diphosphate (IPP) with allylic pyrophosphates generating different type of terpenoids.</text>
</comment>
<name>A0ABT7A1E6_9ACTN</name>
<keyword evidence="7" id="KW-1185">Reference proteome</keyword>
<reference evidence="6 7" key="1">
    <citation type="submission" date="2023-05" db="EMBL/GenBank/DDBJ databases">
        <title>Streptantibioticus silvisoli sp. nov., acidotolerant actinomycetes 1 from pine litter.</title>
        <authorList>
            <person name="Swiecimska M."/>
            <person name="Golinska P."/>
            <person name="Sangal V."/>
            <person name="Wachnowicz B."/>
            <person name="Goodfellow M."/>
        </authorList>
    </citation>
    <scope>NUCLEOTIDE SEQUENCE [LARGE SCALE GENOMIC DNA]</scope>
    <source>
        <strain evidence="6 7">DSM 42109</strain>
    </source>
</reference>
<keyword evidence="2 5" id="KW-0479">Metal-binding</keyword>
<keyword evidence="1 5" id="KW-0808">Transferase</keyword>
<evidence type="ECO:0000256" key="2">
    <source>
        <dbReference type="ARBA" id="ARBA00022723"/>
    </source>
</evidence>
<feature type="binding site" evidence="5">
    <location>
        <position position="46"/>
    </location>
    <ligand>
        <name>substrate</name>
    </ligand>
</feature>
<accession>A0ABT7A1E6</accession>
<protein>
    <recommendedName>
        <fullName evidence="5">Isoprenyl transferase</fullName>
        <ecNumber evidence="5">2.5.1.-</ecNumber>
    </recommendedName>
</protein>
<evidence type="ECO:0000256" key="1">
    <source>
        <dbReference type="ARBA" id="ARBA00022679"/>
    </source>
</evidence>
<comment type="similarity">
    <text evidence="4">Belongs to the UPP synthase family. Z-FPP synthase subfamily.</text>
</comment>
<evidence type="ECO:0000313" key="7">
    <source>
        <dbReference type="Proteomes" id="UP001214441"/>
    </source>
</evidence>
<keyword evidence="3 5" id="KW-0460">Magnesium</keyword>
<feature type="binding site" evidence="5">
    <location>
        <position position="193"/>
    </location>
    <ligand>
        <name>substrate</name>
    </ligand>
</feature>
<evidence type="ECO:0000313" key="6">
    <source>
        <dbReference type="EMBL" id="MDJ1135142.1"/>
    </source>
</evidence>
<dbReference type="Gene3D" id="3.40.1180.10">
    <property type="entry name" value="Decaprenyl diphosphate synthase-like"/>
    <property type="match status" value="1"/>
</dbReference>
<dbReference type="RefSeq" id="WP_274043248.1">
    <property type="nucleotide sequence ID" value="NZ_JANCPR020000026.1"/>
</dbReference>
<sequence>MNFPTASATQPAAEQRTRLPRHVGIVLDGNRRWARRNGLESTADGHRTGFDKIPDVLTWCAESGIQFVTLWMLSDDNIARRSASELEDLYAIDEGVINRLRASGRWRLHHIGNPDLLPRSIVRLLRDAEEDTHRNTGMLVNLAIGYGGRSDVLTAVRSIIEDVTHGRGVQVTEEELANRLSTAGQPDPEFIIRPSGEFRTSGFLLWQAALAELYFCDCLWPDFTRDDLAQALRSFSERTRRLGV</sequence>
<dbReference type="PANTHER" id="PTHR10291:SF43">
    <property type="entry name" value="DEHYDRODOLICHYL DIPHOSPHATE SYNTHASE COMPLEX SUBUNIT DHDDS"/>
    <property type="match status" value="1"/>
</dbReference>
<feature type="active site" evidence="5">
    <location>
        <position position="28"/>
    </location>
</feature>
<feature type="binding site" evidence="5">
    <location>
        <begin position="74"/>
        <end position="76"/>
    </location>
    <ligand>
        <name>substrate</name>
    </ligand>
</feature>